<protein>
    <submittedName>
        <fullName evidence="2">Uncharacterized protein</fullName>
    </submittedName>
</protein>
<keyword evidence="3" id="KW-1185">Reference proteome</keyword>
<dbReference type="AlphaFoldDB" id="A0A9X2I933"/>
<accession>A0A9X2I933</accession>
<comment type="caution">
    <text evidence="2">The sequence shown here is derived from an EMBL/GenBank/DDBJ whole genome shotgun (WGS) entry which is preliminary data.</text>
</comment>
<dbReference type="Proteomes" id="UP001139150">
    <property type="component" value="Unassembled WGS sequence"/>
</dbReference>
<keyword evidence="1" id="KW-0175">Coiled coil</keyword>
<evidence type="ECO:0000256" key="1">
    <source>
        <dbReference type="SAM" id="Coils"/>
    </source>
</evidence>
<dbReference type="EMBL" id="JAKRYL010000025">
    <property type="protein sequence ID" value="MCL7749214.1"/>
    <property type="molecule type" value="Genomic_DNA"/>
</dbReference>
<feature type="coiled-coil region" evidence="1">
    <location>
        <begin position="29"/>
        <end position="67"/>
    </location>
</feature>
<dbReference type="RefSeq" id="WP_250098081.1">
    <property type="nucleotide sequence ID" value="NZ_JAKRYL010000025.1"/>
</dbReference>
<reference evidence="2" key="1">
    <citation type="submission" date="2022-02" db="EMBL/GenBank/DDBJ databases">
        <title>Halalkalibacter sp. nov. isolated from Lonar Lake, India.</title>
        <authorList>
            <person name="Joshi A."/>
            <person name="Thite S."/>
            <person name="Lodha T."/>
        </authorList>
    </citation>
    <scope>NUCLEOTIDE SEQUENCE</scope>
    <source>
        <strain evidence="2">MEB205</strain>
    </source>
</reference>
<gene>
    <name evidence="2" type="ORF">MF646_19005</name>
</gene>
<name>A0A9X2I933_9BACI</name>
<proteinExistence type="predicted"/>
<organism evidence="2 3">
    <name type="scientific">Halalkalibacter alkaliphilus</name>
    <dbReference type="NCBI Taxonomy" id="2917993"/>
    <lineage>
        <taxon>Bacteria</taxon>
        <taxon>Bacillati</taxon>
        <taxon>Bacillota</taxon>
        <taxon>Bacilli</taxon>
        <taxon>Bacillales</taxon>
        <taxon>Bacillaceae</taxon>
        <taxon>Halalkalibacter</taxon>
    </lineage>
</organism>
<sequence>MPLPILIGAVAAGAAILGTGAVITAKDNFDKAKSIANDAENKYNEQKKEFEKKANETEALLAELGKIKVKVQSTTMMDFVKAYKQISNIDYKNKNFTNSVFKEKISPQEVRRIENNSMKASDLFSSGFQGISTGVLAGLGATSIATTLGTASTGTLISTLSGAAAQKAALAWLGGGALSAGGLGIAGGTALIGGVVAGPAILVTGAILDSKSEKALTEATNYAAKVDVAIEEMKTAITKFIALDARVFEVMKALEIVNAGFVKEIKQLQAIVKNNSTKINFHELNVKEQEILYKAQQFAQAVNALLKIELMKEGEIMNTQSKKVLGEVGELFQQ</sequence>
<evidence type="ECO:0000313" key="3">
    <source>
        <dbReference type="Proteomes" id="UP001139150"/>
    </source>
</evidence>
<evidence type="ECO:0000313" key="2">
    <source>
        <dbReference type="EMBL" id="MCL7749214.1"/>
    </source>
</evidence>